<feature type="non-terminal residue" evidence="1">
    <location>
        <position position="1"/>
    </location>
</feature>
<sequence length="134" mass="15118">APALNTNSVDDLVDFLEQADTIIELGHVGRDQDRKALLTSYLPVSMRALWRGLKAYDATHSYADFRKEILHLYPEIGARESGSLAGIEKLCAEFDGVGKSEEGRLRWFGIRFRSLVQKLQRPPVRVTNRDACTK</sequence>
<organism evidence="1 2">
    <name type="scientific">Mycena albidolilacea</name>
    <dbReference type="NCBI Taxonomy" id="1033008"/>
    <lineage>
        <taxon>Eukaryota</taxon>
        <taxon>Fungi</taxon>
        <taxon>Dikarya</taxon>
        <taxon>Basidiomycota</taxon>
        <taxon>Agaricomycotina</taxon>
        <taxon>Agaricomycetes</taxon>
        <taxon>Agaricomycetidae</taxon>
        <taxon>Agaricales</taxon>
        <taxon>Marasmiineae</taxon>
        <taxon>Mycenaceae</taxon>
        <taxon>Mycena</taxon>
    </lineage>
</organism>
<reference evidence="1" key="1">
    <citation type="submission" date="2023-03" db="EMBL/GenBank/DDBJ databases">
        <title>Massive genome expansion in bonnet fungi (Mycena s.s.) driven by repeated elements and novel gene families across ecological guilds.</title>
        <authorList>
            <consortium name="Lawrence Berkeley National Laboratory"/>
            <person name="Harder C.B."/>
            <person name="Miyauchi S."/>
            <person name="Viragh M."/>
            <person name="Kuo A."/>
            <person name="Thoen E."/>
            <person name="Andreopoulos B."/>
            <person name="Lu D."/>
            <person name="Skrede I."/>
            <person name="Drula E."/>
            <person name="Henrissat B."/>
            <person name="Morin E."/>
            <person name="Kohler A."/>
            <person name="Barry K."/>
            <person name="LaButti K."/>
            <person name="Morin E."/>
            <person name="Salamov A."/>
            <person name="Lipzen A."/>
            <person name="Mereny Z."/>
            <person name="Hegedus B."/>
            <person name="Baldrian P."/>
            <person name="Stursova M."/>
            <person name="Weitz H."/>
            <person name="Taylor A."/>
            <person name="Grigoriev I.V."/>
            <person name="Nagy L.G."/>
            <person name="Martin F."/>
            <person name="Kauserud H."/>
        </authorList>
    </citation>
    <scope>NUCLEOTIDE SEQUENCE</scope>
    <source>
        <strain evidence="1">CBHHK002</strain>
    </source>
</reference>
<feature type="non-terminal residue" evidence="1">
    <location>
        <position position="134"/>
    </location>
</feature>
<protein>
    <submittedName>
        <fullName evidence="1">Uncharacterized protein</fullName>
    </submittedName>
</protein>
<evidence type="ECO:0000313" key="1">
    <source>
        <dbReference type="EMBL" id="KAJ7351269.1"/>
    </source>
</evidence>
<dbReference type="EMBL" id="JARIHO010000013">
    <property type="protein sequence ID" value="KAJ7351269.1"/>
    <property type="molecule type" value="Genomic_DNA"/>
</dbReference>
<dbReference type="AlphaFoldDB" id="A0AAD7A7J9"/>
<accession>A0AAD7A7J9</accession>
<dbReference type="Proteomes" id="UP001218218">
    <property type="component" value="Unassembled WGS sequence"/>
</dbReference>
<proteinExistence type="predicted"/>
<comment type="caution">
    <text evidence="1">The sequence shown here is derived from an EMBL/GenBank/DDBJ whole genome shotgun (WGS) entry which is preliminary data.</text>
</comment>
<keyword evidence="2" id="KW-1185">Reference proteome</keyword>
<name>A0AAD7A7J9_9AGAR</name>
<evidence type="ECO:0000313" key="2">
    <source>
        <dbReference type="Proteomes" id="UP001218218"/>
    </source>
</evidence>
<gene>
    <name evidence="1" type="ORF">DFH08DRAFT_661471</name>
</gene>